<dbReference type="RefSeq" id="WP_378557293.1">
    <property type="nucleotide sequence ID" value="NZ_JBHSDL010000006.1"/>
</dbReference>
<organism evidence="2 3">
    <name type="scientific">Nocardia halotolerans</name>
    <dbReference type="NCBI Taxonomy" id="1755878"/>
    <lineage>
        <taxon>Bacteria</taxon>
        <taxon>Bacillati</taxon>
        <taxon>Actinomycetota</taxon>
        <taxon>Actinomycetes</taxon>
        <taxon>Mycobacteriales</taxon>
        <taxon>Nocardiaceae</taxon>
        <taxon>Nocardia</taxon>
    </lineage>
</organism>
<dbReference type="Proteomes" id="UP001595844">
    <property type="component" value="Unassembled WGS sequence"/>
</dbReference>
<feature type="compositionally biased region" description="Basic and acidic residues" evidence="1">
    <location>
        <begin position="119"/>
        <end position="130"/>
    </location>
</feature>
<evidence type="ECO:0000313" key="2">
    <source>
        <dbReference type="EMBL" id="MFC4373759.1"/>
    </source>
</evidence>
<name>A0ABV8VE61_9NOCA</name>
<gene>
    <name evidence="2" type="ORF">ACFO5K_06555</name>
</gene>
<sequence length="370" mass="40580">MTPKPSEATLPVPVVYDPAHRLGWFKDMIARVGPHLLGVVAPGFPADTPLPAFTPPSKSRFGQGVAHYGIMIPDLPAPHHFMANMTVVGFTGFRAWDVDHARQGRARDTSTVGHGTAATDHDPFSAHGAEDSEFAPDGSSLRFGPDYTITGTYPNFRLRSVRPGFETDLEITATGDVTWFTKRPYYTHLALLSRYRGTITHEGNSTDVAGLCSFEYGKGNAPTMVRDKPLPAKLKVPFDFFTYHVLNLDADTQLLLVGTGTGTDTPLAMLAFERTAGGGSRRLGTSVRFEVTEFRDQPFVCPDGETMFMPASFRWTIRDGSQTITTLDGSVDTQWLYAGVNVVAGYTYTATHEGRQISGRGYLEYSDRRP</sequence>
<dbReference type="Pfam" id="PF20375">
    <property type="entry name" value="DUF6670"/>
    <property type="match status" value="1"/>
</dbReference>
<feature type="region of interest" description="Disordered" evidence="1">
    <location>
        <begin position="106"/>
        <end position="139"/>
    </location>
</feature>
<protein>
    <submittedName>
        <fullName evidence="2">DUF6670 family protein</fullName>
    </submittedName>
</protein>
<evidence type="ECO:0000313" key="3">
    <source>
        <dbReference type="Proteomes" id="UP001595844"/>
    </source>
</evidence>
<dbReference type="EMBL" id="JBHSDL010000006">
    <property type="protein sequence ID" value="MFC4373759.1"/>
    <property type="molecule type" value="Genomic_DNA"/>
</dbReference>
<evidence type="ECO:0000256" key="1">
    <source>
        <dbReference type="SAM" id="MobiDB-lite"/>
    </source>
</evidence>
<keyword evidence="3" id="KW-1185">Reference proteome</keyword>
<reference evidence="3" key="1">
    <citation type="journal article" date="2019" name="Int. J. Syst. Evol. Microbiol.">
        <title>The Global Catalogue of Microorganisms (GCM) 10K type strain sequencing project: providing services to taxonomists for standard genome sequencing and annotation.</title>
        <authorList>
            <consortium name="The Broad Institute Genomics Platform"/>
            <consortium name="The Broad Institute Genome Sequencing Center for Infectious Disease"/>
            <person name="Wu L."/>
            <person name="Ma J."/>
        </authorList>
    </citation>
    <scope>NUCLEOTIDE SEQUENCE [LARGE SCALE GENOMIC DNA]</scope>
    <source>
        <strain evidence="3">IBRC-M 10490</strain>
    </source>
</reference>
<dbReference type="InterPro" id="IPR046611">
    <property type="entry name" value="DUF6670"/>
</dbReference>
<comment type="caution">
    <text evidence="2">The sequence shown here is derived from an EMBL/GenBank/DDBJ whole genome shotgun (WGS) entry which is preliminary data.</text>
</comment>
<proteinExistence type="predicted"/>
<dbReference type="SUPFAM" id="SSF159245">
    <property type="entry name" value="AttH-like"/>
    <property type="match status" value="1"/>
</dbReference>
<accession>A0ABV8VE61</accession>